<name>A0A7Z0M4V1_9STRE</name>
<dbReference type="Pfam" id="PF05816">
    <property type="entry name" value="TelA"/>
    <property type="match status" value="1"/>
</dbReference>
<reference evidence="1 2" key="1">
    <citation type="submission" date="2020-07" db="EMBL/GenBank/DDBJ databases">
        <title>MOT database genomes.</title>
        <authorList>
            <person name="Joseph S."/>
            <person name="Aduse-Opoku J."/>
            <person name="Hashim A."/>
            <person name="Wade W."/>
            <person name="Curtis M."/>
        </authorList>
    </citation>
    <scope>NUCLEOTIDE SEQUENCE [LARGE SCALE GENOMIC DNA]</scope>
    <source>
        <strain evidence="1 2">STR</strain>
    </source>
</reference>
<dbReference type="InterPro" id="IPR008863">
    <property type="entry name" value="Toxic_anion-R_TelA"/>
</dbReference>
<protein>
    <submittedName>
        <fullName evidence="1">Toxic anion resistance protein</fullName>
    </submittedName>
</protein>
<organism evidence="1 2">
    <name type="scientific">Streptococcus danieliae</name>
    <dbReference type="NCBI Taxonomy" id="747656"/>
    <lineage>
        <taxon>Bacteria</taxon>
        <taxon>Bacillati</taxon>
        <taxon>Bacillota</taxon>
        <taxon>Bacilli</taxon>
        <taxon>Lactobacillales</taxon>
        <taxon>Streptococcaceae</taxon>
        <taxon>Streptococcus</taxon>
    </lineage>
</organism>
<evidence type="ECO:0000313" key="2">
    <source>
        <dbReference type="Proteomes" id="UP000589521"/>
    </source>
</evidence>
<gene>
    <name evidence="1" type="ORF">HZY94_01510</name>
</gene>
<dbReference type="AlphaFoldDB" id="A0A7Z0M4V1"/>
<accession>A0A7Z0M4V1</accession>
<proteinExistence type="predicted"/>
<dbReference type="RefSeq" id="WP_179924729.1">
    <property type="nucleotide sequence ID" value="NZ_JACBXX010000056.1"/>
</dbReference>
<dbReference type="EMBL" id="JACBXX010000056">
    <property type="protein sequence ID" value="NYS95887.1"/>
    <property type="molecule type" value="Genomic_DNA"/>
</dbReference>
<dbReference type="Proteomes" id="UP000589521">
    <property type="component" value="Unassembled WGS sequence"/>
</dbReference>
<evidence type="ECO:0000313" key="1">
    <source>
        <dbReference type="EMBL" id="NYS95887.1"/>
    </source>
</evidence>
<sequence length="421" mass="47047">MSESFNFDIDNIANKALKQDKTSEIILANDPGNSNTPSLQFFDKLTPQQQTAIQERTPQLVDQFLENKNSLLDFGQDAVENVNITVNKILSEQKKLEIPQVDEILTQTNRELNGFVAKYKDAKPADLEQKPNFLQKLFRQGKNNLQEFYFDSQNIEKKMDSMAAAVVTQEEVLARNIVSAEMLIEDNTNSIENLVGVIAFIESSQKEAGARAVQLQQEVASLDPASIDYQVKSDQLAHITEVVNMLEIQHTEYISRLYVAWATTPQMRNLVKVSTDMRQKLGMLRRNTIPTMKLSIAQLGILQQSVRSGMTADAITNANNAALELLAETSKEAIPALERTAQNPTMSVQAVTKLAESLVVQNQQIIQAIEEGRSKRAQLEQTIVESANSINDSVKLRDKTIIQSLLNQGLSAQKEIEQKSN</sequence>
<comment type="caution">
    <text evidence="1">The sequence shown here is derived from an EMBL/GenBank/DDBJ whole genome shotgun (WGS) entry which is preliminary data.</text>
</comment>